<evidence type="ECO:0000256" key="2">
    <source>
        <dbReference type="ARBA" id="ARBA00022525"/>
    </source>
</evidence>
<protein>
    <recommendedName>
        <fullName evidence="10">Ig-like domain-containing protein</fullName>
    </recommendedName>
</protein>
<dbReference type="GeneTree" id="ENSGT00530000063555"/>
<evidence type="ECO:0000313" key="9">
    <source>
        <dbReference type="Proteomes" id="UP000007635"/>
    </source>
</evidence>
<dbReference type="PANTHER" id="PTHR14186">
    <property type="entry name" value="INSULIN-LIKE GROWTH FACTOR BINDING PROTEIN-RELATED"/>
    <property type="match status" value="1"/>
</dbReference>
<dbReference type="SUPFAM" id="SSF57184">
    <property type="entry name" value="Growth factor receptor domain"/>
    <property type="match status" value="1"/>
</dbReference>
<dbReference type="InterPro" id="IPR003599">
    <property type="entry name" value="Ig_sub"/>
</dbReference>
<dbReference type="InterPro" id="IPR013783">
    <property type="entry name" value="Ig-like_fold"/>
</dbReference>
<dbReference type="InterPro" id="IPR007110">
    <property type="entry name" value="Ig-like_dom"/>
</dbReference>
<evidence type="ECO:0000259" key="6">
    <source>
        <dbReference type="PROSITE" id="PS50835"/>
    </source>
</evidence>
<keyword evidence="3" id="KW-0732">Signal</keyword>
<comment type="subcellular location">
    <subcellularLocation>
        <location evidence="1">Secreted</location>
    </subcellularLocation>
</comment>
<feature type="compositionally biased region" description="Low complexity" evidence="5">
    <location>
        <begin position="23"/>
        <end position="35"/>
    </location>
</feature>
<dbReference type="GO" id="GO:0005615">
    <property type="term" value="C:extracellular space"/>
    <property type="evidence" value="ECO:0007669"/>
    <property type="project" value="TreeGrafter"/>
</dbReference>
<dbReference type="SMART" id="SM00408">
    <property type="entry name" value="IGc2"/>
    <property type="match status" value="1"/>
</dbReference>
<evidence type="ECO:0000256" key="4">
    <source>
        <dbReference type="ARBA" id="ARBA00023157"/>
    </source>
</evidence>
<dbReference type="InterPro" id="IPR000867">
    <property type="entry name" value="IGFBP-like"/>
</dbReference>
<evidence type="ECO:0000259" key="7">
    <source>
        <dbReference type="PROSITE" id="PS51323"/>
    </source>
</evidence>
<dbReference type="InterPro" id="IPR011390">
    <property type="entry name" value="IGFBP_rP_mac25"/>
</dbReference>
<dbReference type="Pfam" id="PF07679">
    <property type="entry name" value="I-set"/>
    <property type="match status" value="1"/>
</dbReference>
<feature type="domain" description="IGFBP N-terminal" evidence="7">
    <location>
        <begin position="8"/>
        <end position="98"/>
    </location>
</feature>
<reference evidence="8" key="2">
    <citation type="submission" date="2025-08" db="UniProtKB">
        <authorList>
            <consortium name="Ensembl"/>
        </authorList>
    </citation>
    <scope>IDENTIFICATION</scope>
</reference>
<feature type="domain" description="Ig-like" evidence="6">
    <location>
        <begin position="137"/>
        <end position="234"/>
    </location>
</feature>
<dbReference type="Ensembl" id="ENSGACT00000065966.1">
    <property type="protein sequence ID" value="ENSGACP00000028984.1"/>
    <property type="gene ID" value="ENSGACG00000000948.2"/>
</dbReference>
<evidence type="ECO:0000256" key="5">
    <source>
        <dbReference type="SAM" id="MobiDB-lite"/>
    </source>
</evidence>
<keyword evidence="9" id="KW-1185">Reference proteome</keyword>
<reference evidence="8 9" key="1">
    <citation type="journal article" date="2021" name="G3 (Bethesda)">
        <title>Improved contiguity of the threespine stickleback genome using long-read sequencing.</title>
        <authorList>
            <person name="Nath S."/>
            <person name="Shaw D.E."/>
            <person name="White M.A."/>
        </authorList>
    </citation>
    <scope>NUCLEOTIDE SEQUENCE [LARGE SCALE GENOMIC DNA]</scope>
    <source>
        <strain evidence="8 9">Lake Benthic</strain>
    </source>
</reference>
<dbReference type="Gene3D" id="2.60.40.10">
    <property type="entry name" value="Immunoglobulins"/>
    <property type="match status" value="1"/>
</dbReference>
<dbReference type="GO" id="GO:0009966">
    <property type="term" value="P:regulation of signal transduction"/>
    <property type="evidence" value="ECO:0007669"/>
    <property type="project" value="TreeGrafter"/>
</dbReference>
<dbReference type="GO" id="GO:0001558">
    <property type="term" value="P:regulation of cell growth"/>
    <property type="evidence" value="ECO:0007669"/>
    <property type="project" value="InterPro"/>
</dbReference>
<accession>A0AAQ4NQR7</accession>
<proteinExistence type="predicted"/>
<feature type="region of interest" description="Disordered" evidence="5">
    <location>
        <begin position="18"/>
        <end position="37"/>
    </location>
</feature>
<dbReference type="PROSITE" id="PS50835">
    <property type="entry name" value="IG_LIKE"/>
    <property type="match status" value="1"/>
</dbReference>
<name>A0AAQ4NQR7_GASAC</name>
<evidence type="ECO:0000256" key="3">
    <source>
        <dbReference type="ARBA" id="ARBA00022729"/>
    </source>
</evidence>
<dbReference type="Proteomes" id="UP000007635">
    <property type="component" value="Unassembled WGS sequence"/>
</dbReference>
<dbReference type="PROSITE" id="PS51323">
    <property type="entry name" value="IGFBP_N_2"/>
    <property type="match status" value="1"/>
</dbReference>
<sequence>MPGLSGLVLLGRAGGLRGRAKTGPVPREPGAAGPARRGDACGCCPECANLEGQSCDPGDRAGFYGTCGTGMRCEVDPRSTAGGGEGEVEEGEAVCVCEEQKVLCATDGVTRLLSVTCLRSLLPVQTELLVPLCPSVPVIKVPPLSQVNGTGRSLVFLCEVFAFPMALVEWRKEGRDVVLPGDDPHISVQSRGGPLKFEVSSWLQIEEAALEDSGTYRCVARNNVGSVSASAVLGVLGEGETVGQ</sequence>
<dbReference type="GO" id="GO:0005520">
    <property type="term" value="F:insulin-like growth factor binding"/>
    <property type="evidence" value="ECO:0007669"/>
    <property type="project" value="InterPro"/>
</dbReference>
<dbReference type="SMART" id="SM00409">
    <property type="entry name" value="IG"/>
    <property type="match status" value="1"/>
</dbReference>
<dbReference type="InterPro" id="IPR013098">
    <property type="entry name" value="Ig_I-set"/>
</dbReference>
<dbReference type="AlphaFoldDB" id="A0AAQ4NQR7"/>
<keyword evidence="2" id="KW-0964">Secreted</keyword>
<dbReference type="InterPro" id="IPR036179">
    <property type="entry name" value="Ig-like_dom_sf"/>
</dbReference>
<evidence type="ECO:0008006" key="10">
    <source>
        <dbReference type="Google" id="ProtNLM"/>
    </source>
</evidence>
<dbReference type="InterPro" id="IPR009030">
    <property type="entry name" value="Growth_fac_rcpt_cys_sf"/>
</dbReference>
<dbReference type="InterPro" id="IPR003598">
    <property type="entry name" value="Ig_sub2"/>
</dbReference>
<dbReference type="PANTHER" id="PTHR14186:SF25">
    <property type="entry name" value="KAZAL-TYPE SERINE PEPTIDASE INHIBITOR DOMAIN 3"/>
    <property type="match status" value="1"/>
</dbReference>
<dbReference type="SUPFAM" id="SSF48726">
    <property type="entry name" value="Immunoglobulin"/>
    <property type="match status" value="1"/>
</dbReference>
<dbReference type="Gene3D" id="4.10.40.20">
    <property type="match status" value="1"/>
</dbReference>
<organism evidence="8 9">
    <name type="scientific">Gasterosteus aculeatus aculeatus</name>
    <name type="common">three-spined stickleback</name>
    <dbReference type="NCBI Taxonomy" id="481459"/>
    <lineage>
        <taxon>Eukaryota</taxon>
        <taxon>Metazoa</taxon>
        <taxon>Chordata</taxon>
        <taxon>Craniata</taxon>
        <taxon>Vertebrata</taxon>
        <taxon>Euteleostomi</taxon>
        <taxon>Actinopterygii</taxon>
        <taxon>Neopterygii</taxon>
        <taxon>Teleostei</taxon>
        <taxon>Neoteleostei</taxon>
        <taxon>Acanthomorphata</taxon>
        <taxon>Eupercaria</taxon>
        <taxon>Perciformes</taxon>
        <taxon>Cottioidei</taxon>
        <taxon>Gasterosteales</taxon>
        <taxon>Gasterosteidae</taxon>
        <taxon>Gasterosteus</taxon>
    </lineage>
</organism>
<evidence type="ECO:0000256" key="1">
    <source>
        <dbReference type="ARBA" id="ARBA00004613"/>
    </source>
</evidence>
<reference evidence="8" key="3">
    <citation type="submission" date="2025-09" db="UniProtKB">
        <authorList>
            <consortium name="Ensembl"/>
        </authorList>
    </citation>
    <scope>IDENTIFICATION</scope>
</reference>
<keyword evidence="4" id="KW-1015">Disulfide bond</keyword>
<evidence type="ECO:0000313" key="8">
    <source>
        <dbReference type="Ensembl" id="ENSGACP00000028984.1"/>
    </source>
</evidence>